<keyword evidence="2" id="KW-1185">Reference proteome</keyword>
<sequence length="274" mass="31076">MMDASKRANFKVDSSSPRGVRHGAQGFVLRRCARYHHRTIQIVGRDRIIFYRWSTVGCPIESCRQVERERGMWQRGCLACAGVTNSPETSCKKCHVLNTKVGAAISLATKRVIICDSLKPIKEDPLRIQPSNNTQVRLDLKRVPLFDRTIWEPGSLHRNRQVRSLQVSGINKPLVSVIVAKNMCDRYLRCQMFAERRSLTGDCTRASVIELPEKHIGRVGVVVPRLPAEWVDDITKFAVLPDDSREVSPWATEEAGTLIVGTRHARLIKDVERR</sequence>
<evidence type="ECO:0000313" key="1">
    <source>
        <dbReference type="EMBL" id="KAI9906222.1"/>
    </source>
</evidence>
<dbReference type="Proteomes" id="UP001163321">
    <property type="component" value="Chromosome 8"/>
</dbReference>
<organism evidence="1 2">
    <name type="scientific">Peronosclerospora sorghi</name>
    <dbReference type="NCBI Taxonomy" id="230839"/>
    <lineage>
        <taxon>Eukaryota</taxon>
        <taxon>Sar</taxon>
        <taxon>Stramenopiles</taxon>
        <taxon>Oomycota</taxon>
        <taxon>Peronosporomycetes</taxon>
        <taxon>Peronosporales</taxon>
        <taxon>Peronosporaceae</taxon>
        <taxon>Peronosclerospora</taxon>
    </lineage>
</organism>
<comment type="caution">
    <text evidence="1">The sequence shown here is derived from an EMBL/GenBank/DDBJ whole genome shotgun (WGS) entry which is preliminary data.</text>
</comment>
<dbReference type="EMBL" id="CM047587">
    <property type="protein sequence ID" value="KAI9906222.1"/>
    <property type="molecule type" value="Genomic_DNA"/>
</dbReference>
<proteinExistence type="predicted"/>
<name>A0ACC0VJ34_9STRA</name>
<evidence type="ECO:0000313" key="2">
    <source>
        <dbReference type="Proteomes" id="UP001163321"/>
    </source>
</evidence>
<reference evidence="1 2" key="1">
    <citation type="journal article" date="2022" name="bioRxiv">
        <title>The genome of the oomycete Peronosclerospora sorghi, a cosmopolitan pathogen of maize and sorghum, is inflated with dispersed pseudogenes.</title>
        <authorList>
            <person name="Fletcher K."/>
            <person name="Martin F."/>
            <person name="Isakeit T."/>
            <person name="Cavanaugh K."/>
            <person name="Magill C."/>
            <person name="Michelmore R."/>
        </authorList>
    </citation>
    <scope>NUCLEOTIDE SEQUENCE [LARGE SCALE GENOMIC DNA]</scope>
    <source>
        <strain evidence="1">P6</strain>
    </source>
</reference>
<protein>
    <submittedName>
        <fullName evidence="1">Uncharacterized protein</fullName>
    </submittedName>
</protein>
<gene>
    <name evidence="1" type="ORF">PsorP6_003200</name>
</gene>
<accession>A0ACC0VJ34</accession>